<proteinExistence type="predicted"/>
<dbReference type="Proteomes" id="UP000053237">
    <property type="component" value="Unassembled WGS sequence"/>
</dbReference>
<gene>
    <name evidence="1" type="ORF">BN9_025670</name>
</gene>
<organism evidence="1 2">
    <name type="scientific">Albugo candida</name>
    <dbReference type="NCBI Taxonomy" id="65357"/>
    <lineage>
        <taxon>Eukaryota</taxon>
        <taxon>Sar</taxon>
        <taxon>Stramenopiles</taxon>
        <taxon>Oomycota</taxon>
        <taxon>Peronosporomycetes</taxon>
        <taxon>Albuginales</taxon>
        <taxon>Albuginaceae</taxon>
        <taxon>Albugo</taxon>
    </lineage>
</organism>
<keyword evidence="2" id="KW-1185">Reference proteome</keyword>
<comment type="caution">
    <text evidence="1">The sequence shown here is derived from an EMBL/GenBank/DDBJ whole genome shotgun (WGS) entry which is preliminary data.</text>
</comment>
<dbReference type="Gene3D" id="1.10.510.10">
    <property type="entry name" value="Transferase(Phosphotransferase) domain 1"/>
    <property type="match status" value="1"/>
</dbReference>
<evidence type="ECO:0000313" key="2">
    <source>
        <dbReference type="Proteomes" id="UP000053237"/>
    </source>
</evidence>
<protein>
    <recommendedName>
        <fullName evidence="3">Protein kinase domain-containing protein</fullName>
    </recommendedName>
</protein>
<reference evidence="1 2" key="1">
    <citation type="submission" date="2012-05" db="EMBL/GenBank/DDBJ databases">
        <title>Recombination and specialization in a pathogen metapopulation.</title>
        <authorList>
            <person name="Gardiner A."/>
            <person name="Kemen E."/>
            <person name="Schultz-Larsen T."/>
            <person name="MacLean D."/>
            <person name="Van Oosterhout C."/>
            <person name="Jones J.D.G."/>
        </authorList>
    </citation>
    <scope>NUCLEOTIDE SEQUENCE [LARGE SCALE GENOMIC DNA]</scope>
    <source>
        <strain evidence="1 2">Ac Nc2</strain>
    </source>
</reference>
<dbReference type="InterPro" id="IPR011009">
    <property type="entry name" value="Kinase-like_dom_sf"/>
</dbReference>
<evidence type="ECO:0008006" key="3">
    <source>
        <dbReference type="Google" id="ProtNLM"/>
    </source>
</evidence>
<name>A0A024G5E8_9STRA</name>
<dbReference type="OrthoDB" id="124164at2759"/>
<dbReference type="SUPFAM" id="SSF56112">
    <property type="entry name" value="Protein kinase-like (PK-like)"/>
    <property type="match status" value="1"/>
</dbReference>
<dbReference type="AlphaFoldDB" id="A0A024G5E8"/>
<dbReference type="EMBL" id="CAIX01000024">
    <property type="protein sequence ID" value="CCI41783.1"/>
    <property type="molecule type" value="Genomic_DNA"/>
</dbReference>
<sequence length="161" mass="18192">MFELRPVTFTKVPNSDSGLIVALICIARALVGLHALKYVHRDIRWPNILCLGEASYFLTDFVNAGRDGERMPDSILESRLLDPLFGQVYRCCYDMYQFGKLIVDIEDASLWQLKLNLQSSNVAERYTAEKSVDLSFRHAGSGTRWLFEINGAVGQLSSIEL</sequence>
<dbReference type="InParanoid" id="A0A024G5E8"/>
<accession>A0A024G5E8</accession>
<evidence type="ECO:0000313" key="1">
    <source>
        <dbReference type="EMBL" id="CCI41783.1"/>
    </source>
</evidence>